<sequence>MATPHEVTFLTDPYTWTTLSFLLVAGFGGFKAVKGISGALDKRAQKISEELDEAQRLREEAQELLAKYQAKQREALKEADEIRAHAKAEADRMLENAQAELKASLKRREQQAMDRIANLETQAIAEVRARVAEIAAQATLALVSEKVTAAKADELVDNAIAEIKGRLN</sequence>
<dbReference type="Pfam" id="PF00430">
    <property type="entry name" value="ATP-synt_B"/>
    <property type="match status" value="1"/>
</dbReference>
<evidence type="ECO:0000313" key="19">
    <source>
        <dbReference type="Proteomes" id="UP000252266"/>
    </source>
</evidence>
<evidence type="ECO:0000313" key="17">
    <source>
        <dbReference type="EMBL" id="SOB96679.1"/>
    </source>
</evidence>
<dbReference type="InterPro" id="IPR002146">
    <property type="entry name" value="ATP_synth_b/b'su_bac/chlpt"/>
</dbReference>
<comment type="subunit">
    <text evidence="13">F-type ATPases have 2 components, F(1) - the catalytic core - and F(0) - the membrane proton channel. F(1) has five subunits: alpha(3), beta(3), gamma(1), delta(1), epsilon(1). F(0) has three main subunits: a(1), b(2) and c(10-14). The alpha and beta chains form an alternating ring which encloses part of the gamma chain. F(1) is attached to F(0) by a central stalk formed by the gamma and epsilon chains, while a peripheral stalk is formed by the delta and b chains.</text>
</comment>
<evidence type="ECO:0000313" key="18">
    <source>
        <dbReference type="Proteomes" id="UP000219068"/>
    </source>
</evidence>
<dbReference type="RefSeq" id="WP_062951572.1">
    <property type="nucleotide sequence ID" value="NZ_JALLPZ010000001.1"/>
</dbReference>
<evidence type="ECO:0000256" key="12">
    <source>
        <dbReference type="ARBA" id="ARBA00037847"/>
    </source>
</evidence>
<dbReference type="Proteomes" id="UP000252266">
    <property type="component" value="Unassembled WGS sequence"/>
</dbReference>
<keyword evidence="2 13" id="KW-0813">Transport</keyword>
<keyword evidence="8 13" id="KW-0472">Membrane</keyword>
<feature type="coiled-coil region" evidence="15">
    <location>
        <begin position="37"/>
        <end position="122"/>
    </location>
</feature>
<reference evidence="16 19" key="1">
    <citation type="submission" date="2014-07" db="EMBL/GenBank/DDBJ databases">
        <title>Draft genome sequence of Thalassospira xiamenensis IB13.</title>
        <authorList>
            <person name="Lai Q."/>
            <person name="Shao Z."/>
        </authorList>
    </citation>
    <scope>NUCLEOTIDE SEQUENCE [LARGE SCALE GENOMIC DNA]</scope>
    <source>
        <strain evidence="16 19">IB13</strain>
    </source>
</reference>
<keyword evidence="4 13" id="KW-0812">Transmembrane</keyword>
<dbReference type="GO" id="GO:0046933">
    <property type="term" value="F:proton-transporting ATP synthase activity, rotational mechanism"/>
    <property type="evidence" value="ECO:0007669"/>
    <property type="project" value="UniProtKB-UniRule"/>
</dbReference>
<dbReference type="GO" id="GO:0045259">
    <property type="term" value="C:proton-transporting ATP synthase complex"/>
    <property type="evidence" value="ECO:0007669"/>
    <property type="project" value="UniProtKB-KW"/>
</dbReference>
<feature type="transmembrane region" description="Helical" evidence="13">
    <location>
        <begin position="14"/>
        <end position="33"/>
    </location>
</feature>
<name>A0A154KXX9_9PROT</name>
<evidence type="ECO:0000256" key="13">
    <source>
        <dbReference type="HAMAP-Rule" id="MF_01398"/>
    </source>
</evidence>
<comment type="subcellular location">
    <subcellularLocation>
        <location evidence="13">Cell membrane</location>
        <topology evidence="13">Single-pass membrane protein</topology>
    </subcellularLocation>
    <subcellularLocation>
        <location evidence="12">Endomembrane system</location>
        <topology evidence="12">Single-pass membrane protein</topology>
    </subcellularLocation>
</comment>
<evidence type="ECO:0000256" key="10">
    <source>
        <dbReference type="ARBA" id="ARBA00025198"/>
    </source>
</evidence>
<evidence type="ECO:0000256" key="1">
    <source>
        <dbReference type="ARBA" id="ARBA00005513"/>
    </source>
</evidence>
<evidence type="ECO:0000256" key="8">
    <source>
        <dbReference type="ARBA" id="ARBA00023136"/>
    </source>
</evidence>
<evidence type="ECO:0000313" key="16">
    <source>
        <dbReference type="EMBL" id="RCK51988.1"/>
    </source>
</evidence>
<dbReference type="HAMAP" id="MF_01398">
    <property type="entry name" value="ATP_synth_b_bprime"/>
    <property type="match status" value="1"/>
</dbReference>
<keyword evidence="15" id="KW-0175">Coiled coil</keyword>
<evidence type="ECO:0000256" key="14">
    <source>
        <dbReference type="RuleBase" id="RU003848"/>
    </source>
</evidence>
<keyword evidence="7 13" id="KW-0406">Ion transport</keyword>
<evidence type="ECO:0000256" key="9">
    <source>
        <dbReference type="ARBA" id="ARBA00023310"/>
    </source>
</evidence>
<gene>
    <name evidence="13" type="primary">atpF</name>
    <name evidence="17" type="ORF">SAMN05428964_1011954</name>
    <name evidence="16" type="ORF">TH44_06145</name>
</gene>
<organism evidence="16 19">
    <name type="scientific">Thalassospira xiamenensis</name>
    <dbReference type="NCBI Taxonomy" id="220697"/>
    <lineage>
        <taxon>Bacteria</taxon>
        <taxon>Pseudomonadati</taxon>
        <taxon>Pseudomonadota</taxon>
        <taxon>Alphaproteobacteria</taxon>
        <taxon>Rhodospirillales</taxon>
        <taxon>Thalassospiraceae</taxon>
        <taxon>Thalassospira</taxon>
    </lineage>
</organism>
<dbReference type="InterPro" id="IPR050059">
    <property type="entry name" value="ATP_synthase_B_chain"/>
</dbReference>
<dbReference type="AlphaFoldDB" id="A0A154KXX9"/>
<dbReference type="EMBL" id="JPWJ01000002">
    <property type="protein sequence ID" value="RCK51988.1"/>
    <property type="molecule type" value="Genomic_DNA"/>
</dbReference>
<evidence type="ECO:0000256" key="3">
    <source>
        <dbReference type="ARBA" id="ARBA00022547"/>
    </source>
</evidence>
<evidence type="ECO:0000256" key="6">
    <source>
        <dbReference type="ARBA" id="ARBA00022989"/>
    </source>
</evidence>
<keyword evidence="13" id="KW-1003">Cell membrane</keyword>
<evidence type="ECO:0000256" key="11">
    <source>
        <dbReference type="ARBA" id="ARBA00025614"/>
    </source>
</evidence>
<dbReference type="PANTHER" id="PTHR33445:SF1">
    <property type="entry name" value="ATP SYNTHASE SUBUNIT B"/>
    <property type="match status" value="1"/>
</dbReference>
<dbReference type="PANTHER" id="PTHR33445">
    <property type="entry name" value="ATP SYNTHASE SUBUNIT B', CHLOROPLASTIC"/>
    <property type="match status" value="1"/>
</dbReference>
<comment type="function">
    <text evidence="10 13">F(1)F(0) ATP synthase produces ATP from ADP in the presence of a proton or sodium gradient. F-type ATPases consist of two structural domains, F(1) containing the extramembraneous catalytic core and F(0) containing the membrane proton channel, linked together by a central stalk and a peripheral stalk. During catalysis, ATP synthesis in the catalytic domain of F(1) is coupled via a rotary mechanism of the central stalk subunits to proton translocation.</text>
</comment>
<keyword evidence="5 13" id="KW-0375">Hydrogen ion transport</keyword>
<evidence type="ECO:0000256" key="4">
    <source>
        <dbReference type="ARBA" id="ARBA00022692"/>
    </source>
</evidence>
<dbReference type="GO" id="GO:0005886">
    <property type="term" value="C:plasma membrane"/>
    <property type="evidence" value="ECO:0007669"/>
    <property type="project" value="UniProtKB-SubCell"/>
</dbReference>
<keyword evidence="6 13" id="KW-1133">Transmembrane helix</keyword>
<accession>A0A154KXX9</accession>
<comment type="function">
    <text evidence="11">Component of the F(0) channel, it forms part of the peripheral stalk, linking F(1) to F(0). The b'-subunit is a diverged and duplicated form of b found in plants and photosynthetic bacteria.</text>
</comment>
<dbReference type="EMBL" id="OBMM01000001">
    <property type="protein sequence ID" value="SOB96679.1"/>
    <property type="molecule type" value="Genomic_DNA"/>
</dbReference>
<evidence type="ECO:0000256" key="2">
    <source>
        <dbReference type="ARBA" id="ARBA00022448"/>
    </source>
</evidence>
<protein>
    <recommendedName>
        <fullName evidence="13">ATP synthase subunit b</fullName>
    </recommendedName>
    <alternativeName>
        <fullName evidence="13">ATP synthase F(0) sector subunit b</fullName>
    </alternativeName>
    <alternativeName>
        <fullName evidence="13">ATPase subunit I</fullName>
    </alternativeName>
    <alternativeName>
        <fullName evidence="13">F-type ATPase subunit b</fullName>
        <shortName evidence="13">F-ATPase subunit b</shortName>
    </alternativeName>
</protein>
<keyword evidence="3 13" id="KW-0138">CF(0)</keyword>
<evidence type="ECO:0000256" key="15">
    <source>
        <dbReference type="SAM" id="Coils"/>
    </source>
</evidence>
<dbReference type="GO" id="GO:0046961">
    <property type="term" value="F:proton-transporting ATPase activity, rotational mechanism"/>
    <property type="evidence" value="ECO:0007669"/>
    <property type="project" value="TreeGrafter"/>
</dbReference>
<evidence type="ECO:0000256" key="7">
    <source>
        <dbReference type="ARBA" id="ARBA00023065"/>
    </source>
</evidence>
<proteinExistence type="inferred from homology"/>
<evidence type="ECO:0000256" key="5">
    <source>
        <dbReference type="ARBA" id="ARBA00022781"/>
    </source>
</evidence>
<dbReference type="Proteomes" id="UP000219068">
    <property type="component" value="Unassembled WGS sequence"/>
</dbReference>
<dbReference type="GO" id="GO:0012505">
    <property type="term" value="C:endomembrane system"/>
    <property type="evidence" value="ECO:0007669"/>
    <property type="project" value="UniProtKB-SubCell"/>
</dbReference>
<reference evidence="17 18" key="2">
    <citation type="submission" date="2017-08" db="EMBL/GenBank/DDBJ databases">
        <authorList>
            <person name="de Groot N.N."/>
        </authorList>
    </citation>
    <scope>NUCLEOTIDE SEQUENCE [LARGE SCALE GENOMIC DNA]</scope>
    <source>
        <strain evidence="17 18">USBA 78</strain>
    </source>
</reference>
<dbReference type="CDD" id="cd06503">
    <property type="entry name" value="ATP-synt_Fo_b"/>
    <property type="match status" value="1"/>
</dbReference>
<keyword evidence="9 13" id="KW-0066">ATP synthesis</keyword>
<comment type="similarity">
    <text evidence="1 13 14">Belongs to the ATPase B chain family.</text>
</comment>